<name>A0A0F3MD41_ORITS</name>
<dbReference type="InterPro" id="IPR003265">
    <property type="entry name" value="HhH-GPD_domain"/>
</dbReference>
<keyword evidence="7 12" id="KW-0411">Iron-sulfur</keyword>
<dbReference type="PANTHER" id="PTHR10359">
    <property type="entry name" value="A/G-SPECIFIC ADENINE GLYCOSYLASE/ENDONUCLEASE III"/>
    <property type="match status" value="1"/>
</dbReference>
<evidence type="ECO:0000256" key="4">
    <source>
        <dbReference type="ARBA" id="ARBA00022763"/>
    </source>
</evidence>
<comment type="function">
    <text evidence="12">DNA repair enzyme that has both DNA N-glycosylase activity and AP-lyase activity. The DNA N-glycosylase activity releases various damaged pyrimidines from DNA by cleaving the N-glycosidic bond, leaving an AP (apurinic/apyrimidinic) site. The AP-lyase activity cleaves the phosphodiester bond 3' to the AP site by a beta-elimination, leaving a 3'-terminal unsaturated sugar and a product with a terminal 5'-phosphate.</text>
</comment>
<reference evidence="15" key="3">
    <citation type="submission" date="2018-03" db="EMBL/GenBank/DDBJ databases">
        <authorList>
            <person name="Keele B.F."/>
        </authorList>
    </citation>
    <scope>NUCLEOTIDE SEQUENCE [LARGE SCALE GENOMIC DNA]</scope>
    <source>
        <strain evidence="15">Gilliam</strain>
    </source>
</reference>
<dbReference type="HAMAP" id="MF_00942">
    <property type="entry name" value="Nth"/>
    <property type="match status" value="1"/>
</dbReference>
<dbReference type="SUPFAM" id="SSF48150">
    <property type="entry name" value="DNA-glycosylase"/>
    <property type="match status" value="1"/>
</dbReference>
<evidence type="ECO:0000256" key="5">
    <source>
        <dbReference type="ARBA" id="ARBA00022801"/>
    </source>
</evidence>
<keyword evidence="10 12" id="KW-0456">Lyase</keyword>
<comment type="catalytic activity">
    <reaction evidence="12">
        <text>2'-deoxyribonucleotide-(2'-deoxyribose 5'-phosphate)-2'-deoxyribonucleotide-DNA = a 3'-end 2'-deoxyribonucleotide-(2,3-dehydro-2,3-deoxyribose 5'-phosphate)-DNA + a 5'-end 5'-phospho-2'-deoxyribonucleoside-DNA + H(+)</text>
        <dbReference type="Rhea" id="RHEA:66592"/>
        <dbReference type="Rhea" id="RHEA-COMP:13180"/>
        <dbReference type="Rhea" id="RHEA-COMP:16897"/>
        <dbReference type="Rhea" id="RHEA-COMP:17067"/>
        <dbReference type="ChEBI" id="CHEBI:15378"/>
        <dbReference type="ChEBI" id="CHEBI:136412"/>
        <dbReference type="ChEBI" id="CHEBI:157695"/>
        <dbReference type="ChEBI" id="CHEBI:167181"/>
        <dbReference type="EC" id="4.2.99.18"/>
    </reaction>
</comment>
<evidence type="ECO:0000313" key="16">
    <source>
        <dbReference type="Proteomes" id="UP000033769"/>
    </source>
</evidence>
<keyword evidence="9 12" id="KW-0234">DNA repair</keyword>
<dbReference type="PROSITE" id="PS01155">
    <property type="entry name" value="ENDONUCLEASE_III_2"/>
    <property type="match status" value="1"/>
</dbReference>
<dbReference type="Proteomes" id="UP000244959">
    <property type="component" value="Chromosome I"/>
</dbReference>
<accession>A0A0F3MD41</accession>
<gene>
    <name evidence="12 14" type="primary">nth</name>
    <name evidence="15" type="ORF">GILLIAM_01126</name>
    <name evidence="14" type="ORF">OTSGILL_0539</name>
</gene>
<evidence type="ECO:0000256" key="1">
    <source>
        <dbReference type="ARBA" id="ARBA00008343"/>
    </source>
</evidence>
<evidence type="ECO:0000256" key="6">
    <source>
        <dbReference type="ARBA" id="ARBA00023004"/>
    </source>
</evidence>
<dbReference type="SMART" id="SM00478">
    <property type="entry name" value="ENDO3c"/>
    <property type="match status" value="1"/>
</dbReference>
<keyword evidence="4 12" id="KW-0227">DNA damage</keyword>
<proteinExistence type="inferred from homology"/>
<comment type="similarity">
    <text evidence="1 12">Belongs to the Nth/MutY family.</text>
</comment>
<protein>
    <recommendedName>
        <fullName evidence="12">Endonuclease III</fullName>
        <ecNumber evidence="12">4.2.99.18</ecNumber>
    </recommendedName>
    <alternativeName>
        <fullName evidence="12">DNA-(apurinic or apyrimidinic site) lyase</fullName>
    </alternativeName>
</protein>
<dbReference type="Pfam" id="PF10576">
    <property type="entry name" value="EndIII_4Fe-2S"/>
    <property type="match status" value="1"/>
</dbReference>
<dbReference type="FunFam" id="1.10.1670.10:FF:000001">
    <property type="entry name" value="Endonuclease III"/>
    <property type="match status" value="1"/>
</dbReference>
<keyword evidence="3 12" id="KW-0479">Metal-binding</keyword>
<dbReference type="CDD" id="cd00056">
    <property type="entry name" value="ENDO3c"/>
    <property type="match status" value="1"/>
</dbReference>
<keyword evidence="6 12" id="KW-0408">Iron</keyword>
<keyword evidence="5 12" id="KW-0378">Hydrolase</keyword>
<keyword evidence="14" id="KW-0540">Nuclease</keyword>
<evidence type="ECO:0000256" key="8">
    <source>
        <dbReference type="ARBA" id="ARBA00023125"/>
    </source>
</evidence>
<dbReference type="Gene3D" id="1.10.1670.10">
    <property type="entry name" value="Helix-hairpin-Helix base-excision DNA repair enzymes (C-terminal)"/>
    <property type="match status" value="1"/>
</dbReference>
<dbReference type="GO" id="GO:0019104">
    <property type="term" value="F:DNA N-glycosylase activity"/>
    <property type="evidence" value="ECO:0007669"/>
    <property type="project" value="UniProtKB-UniRule"/>
</dbReference>
<evidence type="ECO:0000256" key="7">
    <source>
        <dbReference type="ARBA" id="ARBA00023014"/>
    </source>
</evidence>
<dbReference type="GO" id="GO:0046872">
    <property type="term" value="F:metal ion binding"/>
    <property type="evidence" value="ECO:0007669"/>
    <property type="project" value="UniProtKB-KW"/>
</dbReference>
<evidence type="ECO:0000256" key="10">
    <source>
        <dbReference type="ARBA" id="ARBA00023239"/>
    </source>
</evidence>
<reference evidence="17" key="2">
    <citation type="submission" date="2018-03" db="EMBL/GenBank/DDBJ databases">
        <authorList>
            <person name="Batty M. E."/>
            <person name="Batty M E."/>
        </authorList>
    </citation>
    <scope>NUCLEOTIDE SEQUENCE [LARGE SCALE GENOMIC DNA]</scope>
    <source>
        <strain evidence="17">Gilliam</strain>
    </source>
</reference>
<dbReference type="InterPro" id="IPR000445">
    <property type="entry name" value="HhH_motif"/>
</dbReference>
<dbReference type="InterPro" id="IPR005759">
    <property type="entry name" value="Nth"/>
</dbReference>
<dbReference type="Gene3D" id="1.10.340.30">
    <property type="entry name" value="Hypothetical protein, domain 2"/>
    <property type="match status" value="1"/>
</dbReference>
<dbReference type="AlphaFoldDB" id="A0A0F3MD41"/>
<feature type="binding site" evidence="12">
    <location>
        <position position="203"/>
    </location>
    <ligand>
        <name>[4Fe-4S] cluster</name>
        <dbReference type="ChEBI" id="CHEBI:49883"/>
    </ligand>
</feature>
<evidence type="ECO:0000259" key="13">
    <source>
        <dbReference type="SMART" id="SM00478"/>
    </source>
</evidence>
<sequence length="212" mass="24015">MIIDKIEKIFAKFAERCPEPKTELEYCNHFTLLVAVILSAQSTDNAVNKATKELFKYYKTPEQFLQLGEENLKKHIKSIGLYNNKAKNIIKLSEILVKEYNGQVPNTMKELEALPGVGRKSANVVLSCAFGVATMPVDTHVFRVAKRIGLATGATPLKVENELLSVIPDRWLLLAHHWLVLHGRYICKAQTPKCSECFLNNYCQYFLSGQKK</sequence>
<evidence type="ECO:0000256" key="12">
    <source>
        <dbReference type="HAMAP-Rule" id="MF_00942"/>
    </source>
</evidence>
<evidence type="ECO:0000313" key="15">
    <source>
        <dbReference type="EMBL" id="SPR05996.1"/>
    </source>
</evidence>
<feature type="binding site" evidence="12">
    <location>
        <position position="194"/>
    </location>
    <ligand>
        <name>[4Fe-4S] cluster</name>
        <dbReference type="ChEBI" id="CHEBI:49883"/>
    </ligand>
</feature>
<dbReference type="EMBL" id="LS398551">
    <property type="protein sequence ID" value="SPR05996.1"/>
    <property type="molecule type" value="Genomic_DNA"/>
</dbReference>
<keyword evidence="2 12" id="KW-0004">4Fe-4S</keyword>
<keyword evidence="14" id="KW-0255">Endonuclease</keyword>
<dbReference type="SMART" id="SM00525">
    <property type="entry name" value="FES"/>
    <property type="match status" value="1"/>
</dbReference>
<dbReference type="GO" id="GO:0006285">
    <property type="term" value="P:base-excision repair, AP site formation"/>
    <property type="evidence" value="ECO:0007669"/>
    <property type="project" value="TreeGrafter"/>
</dbReference>
<evidence type="ECO:0000256" key="2">
    <source>
        <dbReference type="ARBA" id="ARBA00022485"/>
    </source>
</evidence>
<feature type="domain" description="HhH-GPD" evidence="13">
    <location>
        <begin position="38"/>
        <end position="185"/>
    </location>
</feature>
<reference evidence="14 16" key="1">
    <citation type="submission" date="2015-02" db="EMBL/GenBank/DDBJ databases">
        <title>Genome Sequencing of Rickettsiales.</title>
        <authorList>
            <person name="Daugherty S.C."/>
            <person name="Su Q."/>
            <person name="Abolude K."/>
            <person name="Beier-Sexton M."/>
            <person name="Carlyon J.A."/>
            <person name="Carter R."/>
            <person name="Day N.P."/>
            <person name="Dumler S.J."/>
            <person name="Dyachenko V."/>
            <person name="Godinez A."/>
            <person name="Kurtti T.J."/>
            <person name="Lichay M."/>
            <person name="Mullins K.E."/>
            <person name="Ott S."/>
            <person name="Pappas-Brown V."/>
            <person name="Paris D.H."/>
            <person name="Patel P."/>
            <person name="Richards A.L."/>
            <person name="Sadzewicz L."/>
            <person name="Sears K."/>
            <person name="Seidman D."/>
            <person name="Sengamalay N."/>
            <person name="Stenos J."/>
            <person name="Tallon L.J."/>
            <person name="Vincent G."/>
            <person name="Fraser C.M."/>
            <person name="Munderloh U."/>
            <person name="Dunning-Hotopp J.C."/>
        </authorList>
    </citation>
    <scope>NUCLEOTIDE SEQUENCE [LARGE SCALE GENOMIC DNA]</scope>
    <source>
        <strain evidence="14 16">Gilliam</strain>
    </source>
</reference>
<dbReference type="Proteomes" id="UP000033769">
    <property type="component" value="Unassembled WGS sequence"/>
</dbReference>
<evidence type="ECO:0000256" key="11">
    <source>
        <dbReference type="ARBA" id="ARBA00023295"/>
    </source>
</evidence>
<feature type="binding site" evidence="12">
    <location>
        <position position="187"/>
    </location>
    <ligand>
        <name>[4Fe-4S] cluster</name>
        <dbReference type="ChEBI" id="CHEBI:49883"/>
    </ligand>
</feature>
<comment type="cofactor">
    <cofactor evidence="12">
        <name>[4Fe-4S] cluster</name>
        <dbReference type="ChEBI" id="CHEBI:49883"/>
    </cofactor>
    <text evidence="12">Binds 1 [4Fe-4S] cluster.</text>
</comment>
<dbReference type="Pfam" id="PF00730">
    <property type="entry name" value="HhH-GPD"/>
    <property type="match status" value="1"/>
</dbReference>
<dbReference type="EMBL" id="LANO01000005">
    <property type="protein sequence ID" value="KJV53688.1"/>
    <property type="molecule type" value="Genomic_DNA"/>
</dbReference>
<dbReference type="GO" id="GO:0051539">
    <property type="term" value="F:4 iron, 4 sulfur cluster binding"/>
    <property type="evidence" value="ECO:0007669"/>
    <property type="project" value="UniProtKB-UniRule"/>
</dbReference>
<dbReference type="InterPro" id="IPR023170">
    <property type="entry name" value="HhH_base_excis_C"/>
</dbReference>
<dbReference type="RefSeq" id="WP_011945015.1">
    <property type="nucleotide sequence ID" value="NZ_LS398551.1"/>
</dbReference>
<organism evidence="14 16">
    <name type="scientific">Orientia tsutsugamushi str. Gilliam</name>
    <dbReference type="NCBI Taxonomy" id="1359184"/>
    <lineage>
        <taxon>Bacteria</taxon>
        <taxon>Pseudomonadati</taxon>
        <taxon>Pseudomonadota</taxon>
        <taxon>Alphaproteobacteria</taxon>
        <taxon>Rickettsiales</taxon>
        <taxon>Rickettsiaceae</taxon>
        <taxon>Rickettsieae</taxon>
        <taxon>Orientia</taxon>
    </lineage>
</organism>
<dbReference type="GeneID" id="89459936"/>
<evidence type="ECO:0000256" key="9">
    <source>
        <dbReference type="ARBA" id="ARBA00023204"/>
    </source>
</evidence>
<dbReference type="InterPro" id="IPR011257">
    <property type="entry name" value="DNA_glycosylase"/>
</dbReference>
<dbReference type="InterPro" id="IPR003651">
    <property type="entry name" value="Endonuclease3_FeS-loop_motif"/>
</dbReference>
<dbReference type="PATRIC" id="fig|1359184.3.peg.2259"/>
<dbReference type="FunFam" id="1.10.340.30:FF:000001">
    <property type="entry name" value="Endonuclease III"/>
    <property type="match status" value="1"/>
</dbReference>
<dbReference type="InterPro" id="IPR004036">
    <property type="entry name" value="Endonuclease-III-like_CS2"/>
</dbReference>
<dbReference type="GO" id="GO:0140078">
    <property type="term" value="F:class I DNA-(apurinic or apyrimidinic site) endonuclease activity"/>
    <property type="evidence" value="ECO:0007669"/>
    <property type="project" value="UniProtKB-EC"/>
</dbReference>
<dbReference type="PANTHER" id="PTHR10359:SF18">
    <property type="entry name" value="ENDONUCLEASE III"/>
    <property type="match status" value="1"/>
</dbReference>
<dbReference type="PIRSF" id="PIRSF001435">
    <property type="entry name" value="Nth"/>
    <property type="match status" value="1"/>
</dbReference>
<keyword evidence="8 12" id="KW-0238">DNA-binding</keyword>
<keyword evidence="17" id="KW-1185">Reference proteome</keyword>
<feature type="binding site" evidence="12">
    <location>
        <position position="197"/>
    </location>
    <ligand>
        <name>[4Fe-4S] cluster</name>
        <dbReference type="ChEBI" id="CHEBI:49883"/>
    </ligand>
</feature>
<evidence type="ECO:0000313" key="14">
    <source>
        <dbReference type="EMBL" id="KJV53688.1"/>
    </source>
</evidence>
<dbReference type="NCBIfam" id="TIGR01083">
    <property type="entry name" value="nth"/>
    <property type="match status" value="1"/>
</dbReference>
<dbReference type="GO" id="GO:0003677">
    <property type="term" value="F:DNA binding"/>
    <property type="evidence" value="ECO:0007669"/>
    <property type="project" value="UniProtKB-UniRule"/>
</dbReference>
<dbReference type="EC" id="4.2.99.18" evidence="12"/>
<evidence type="ECO:0000256" key="3">
    <source>
        <dbReference type="ARBA" id="ARBA00022723"/>
    </source>
</evidence>
<dbReference type="Pfam" id="PF00633">
    <property type="entry name" value="HHH"/>
    <property type="match status" value="1"/>
</dbReference>
<evidence type="ECO:0000313" key="17">
    <source>
        <dbReference type="Proteomes" id="UP000244959"/>
    </source>
</evidence>
<keyword evidence="11 12" id="KW-0326">Glycosidase</keyword>